<evidence type="ECO:0000313" key="1">
    <source>
        <dbReference type="EMBL" id="EKM49143.1"/>
    </source>
</evidence>
<dbReference type="Proteomes" id="UP000008370">
    <property type="component" value="Unassembled WGS sequence"/>
</dbReference>
<protein>
    <submittedName>
        <fullName evidence="1">Uncharacterized protein</fullName>
    </submittedName>
</protein>
<dbReference type="STRING" id="650164.K5VDD3"/>
<gene>
    <name evidence="1" type="ORF">PHACADRAFT_33607</name>
</gene>
<dbReference type="AlphaFoldDB" id="K5VDD3"/>
<dbReference type="RefSeq" id="XP_007402302.1">
    <property type="nucleotide sequence ID" value="XM_007402240.1"/>
</dbReference>
<proteinExistence type="predicted"/>
<sequence length="348" mass="37543">MSRQYPGRLRRLLLMSARKNLISNSDANPTGPPPIYHMSSKIPSAPLPPLLPLPPSPSPLLCPRRTFLACLRASKLMQDRSYSGKAGRSLGRCERALGEALEWRLWVGKGPSAPSTMSSLSNCALPQRTHYPVAVFLTDPHDLVPLYPAHAAAVQTCSRSLSNLRRTATMPNMEANAGDGFPCANTTTVSYEHSAATAMEATLIAEPNMDDFDFAGAPVPSMLVAPTLQVSLYADDVSSPSLSTPGLVYSPMSTSSTTSSDDGDRTAHLGFQHIPSSLGYSEISADVPGGKPFVMDYSLWAVSETIFARNKLPSLEPYIVDQPVWLPPSNLSPYLLLRGISCKVQLSR</sequence>
<accession>K5VDD3</accession>
<dbReference type="EMBL" id="JH930533">
    <property type="protein sequence ID" value="EKM49143.1"/>
    <property type="molecule type" value="Genomic_DNA"/>
</dbReference>
<evidence type="ECO:0000313" key="2">
    <source>
        <dbReference type="Proteomes" id="UP000008370"/>
    </source>
</evidence>
<keyword evidence="2" id="KW-1185">Reference proteome</keyword>
<dbReference type="FunCoup" id="K5VDD3">
    <property type="interactions" value="2"/>
</dbReference>
<dbReference type="KEGG" id="pco:PHACADRAFT_33607"/>
<reference evidence="1 2" key="1">
    <citation type="journal article" date="2012" name="BMC Genomics">
        <title>Comparative genomics of the white-rot fungi, Phanerochaete carnosa and P. chrysosporium, to elucidate the genetic basis of the distinct wood types they colonize.</title>
        <authorList>
            <person name="Suzuki H."/>
            <person name="MacDonald J."/>
            <person name="Syed K."/>
            <person name="Salamov A."/>
            <person name="Hori C."/>
            <person name="Aerts A."/>
            <person name="Henrissat B."/>
            <person name="Wiebenga A."/>
            <person name="vanKuyk P.A."/>
            <person name="Barry K."/>
            <person name="Lindquist E."/>
            <person name="LaButti K."/>
            <person name="Lapidus A."/>
            <person name="Lucas S."/>
            <person name="Coutinho P."/>
            <person name="Gong Y."/>
            <person name="Samejima M."/>
            <person name="Mahadevan R."/>
            <person name="Abou-Zaid M."/>
            <person name="de Vries R.P."/>
            <person name="Igarashi K."/>
            <person name="Yadav J.S."/>
            <person name="Grigoriev I.V."/>
            <person name="Master E.R."/>
        </authorList>
    </citation>
    <scope>NUCLEOTIDE SEQUENCE [LARGE SCALE GENOMIC DNA]</scope>
    <source>
        <strain evidence="1 2">HHB-10118-sp</strain>
    </source>
</reference>
<dbReference type="GeneID" id="18919836"/>
<dbReference type="OrthoDB" id="286814at2759"/>
<dbReference type="HOGENOM" id="CLU_797177_0_0_1"/>
<organism evidence="1 2">
    <name type="scientific">Phanerochaete carnosa (strain HHB-10118-sp)</name>
    <name type="common">White-rot fungus</name>
    <name type="synonym">Peniophora carnosa</name>
    <dbReference type="NCBI Taxonomy" id="650164"/>
    <lineage>
        <taxon>Eukaryota</taxon>
        <taxon>Fungi</taxon>
        <taxon>Dikarya</taxon>
        <taxon>Basidiomycota</taxon>
        <taxon>Agaricomycotina</taxon>
        <taxon>Agaricomycetes</taxon>
        <taxon>Polyporales</taxon>
        <taxon>Phanerochaetaceae</taxon>
        <taxon>Phanerochaete</taxon>
    </lineage>
</organism>
<dbReference type="InParanoid" id="K5VDD3"/>
<name>K5VDD3_PHACS</name>